<protein>
    <submittedName>
        <fullName evidence="5">Methyltransferase type 11</fullName>
    </submittedName>
</protein>
<dbReference type="EMBL" id="CP002629">
    <property type="protein sequence ID" value="AEB08007.1"/>
    <property type="molecule type" value="Genomic_DNA"/>
</dbReference>
<dbReference type="PANTHER" id="PTHR43464">
    <property type="entry name" value="METHYLTRANSFERASE"/>
    <property type="match status" value="1"/>
</dbReference>
<dbReference type="InterPro" id="IPR041698">
    <property type="entry name" value="Methyltransf_25"/>
</dbReference>
<evidence type="ECO:0000256" key="3">
    <source>
        <dbReference type="ARBA" id="ARBA00022691"/>
    </source>
</evidence>
<dbReference type="HOGENOM" id="CLU_939160_0_0_7"/>
<evidence type="ECO:0000313" key="5">
    <source>
        <dbReference type="EMBL" id="AEB08007.1"/>
    </source>
</evidence>
<feature type="domain" description="Methyltransferase" evidence="4">
    <location>
        <begin position="72"/>
        <end position="161"/>
    </location>
</feature>
<evidence type="ECO:0000313" key="6">
    <source>
        <dbReference type="Proteomes" id="UP000000483"/>
    </source>
</evidence>
<reference evidence="5 6" key="1">
    <citation type="journal article" date="2011" name="Stand. Genomic Sci.">
        <title>Complete genome sequence of the acetate-degrading sulfate reducer Desulfobacca acetoxidans type strain (ASRB2).</title>
        <authorList>
            <person name="Goker M."/>
            <person name="Teshima H."/>
            <person name="Lapidus A."/>
            <person name="Nolan M."/>
            <person name="Lucas S."/>
            <person name="Hammon N."/>
            <person name="Deshpande S."/>
            <person name="Cheng J.F."/>
            <person name="Tapia R."/>
            <person name="Han C."/>
            <person name="Goodwin L."/>
            <person name="Pitluck S."/>
            <person name="Huntemann M."/>
            <person name="Liolios K."/>
            <person name="Ivanova N."/>
            <person name="Pagani I."/>
            <person name="Mavromatis K."/>
            <person name="Ovchinikova G."/>
            <person name="Pati A."/>
            <person name="Chen A."/>
            <person name="Palaniappan K."/>
            <person name="Land M."/>
            <person name="Hauser L."/>
            <person name="Brambilla E.M."/>
            <person name="Rohde M."/>
            <person name="Spring S."/>
            <person name="Detter J.C."/>
            <person name="Woyke T."/>
            <person name="Bristow J."/>
            <person name="Eisen J.A."/>
            <person name="Markowitz V."/>
            <person name="Hugenholtz P."/>
            <person name="Kyrpides N.C."/>
            <person name="Klenk H.P."/>
        </authorList>
    </citation>
    <scope>NUCLEOTIDE SEQUENCE [LARGE SCALE GENOMIC DNA]</scope>
    <source>
        <strain evidence="6">ATCC 700848 / DSM 11109 / ASRB2</strain>
    </source>
</reference>
<dbReference type="KEGG" id="dao:Desac_0110"/>
<dbReference type="Proteomes" id="UP000000483">
    <property type="component" value="Chromosome"/>
</dbReference>
<evidence type="ECO:0000259" key="4">
    <source>
        <dbReference type="Pfam" id="PF13649"/>
    </source>
</evidence>
<dbReference type="STRING" id="880072.Desac_0110"/>
<sequence>MNENDAIALYRSLWIECVEATPYHYLSENTMEQRRVRNAPTYHAKASSSPHVLAMVDDLLRRTQTHESIRSVLEIGAGTGVFTIPLAKRVPRVTVIDPSPGMLGVLRHNLKLENLSNVEIIEGSWPRSFSGKRYDLVLAANCLLAFYDLHEALSRMIQSANRALCLINPMTPRPRPHDPEFRQRLKQIDRGPDTDSLHLLLGMLGTESVYPLVRIFSTPSWSYPDVGKLHDRWAEALNLESEEEHAQLRSLLTENMRESEQGWTVPGISFHFLLWADLTVNDNAQPRRNNGKQGGP</sequence>
<evidence type="ECO:0000256" key="1">
    <source>
        <dbReference type="ARBA" id="ARBA00022603"/>
    </source>
</evidence>
<dbReference type="CDD" id="cd02440">
    <property type="entry name" value="AdoMet_MTases"/>
    <property type="match status" value="1"/>
</dbReference>
<accession>F2NJ49</accession>
<organism evidence="5 6">
    <name type="scientific">Desulfobacca acetoxidans (strain ATCC 700848 / DSM 11109 / ASRB2)</name>
    <dbReference type="NCBI Taxonomy" id="880072"/>
    <lineage>
        <taxon>Bacteria</taxon>
        <taxon>Pseudomonadati</taxon>
        <taxon>Thermodesulfobacteriota</taxon>
        <taxon>Desulfobaccia</taxon>
        <taxon>Desulfobaccales</taxon>
        <taxon>Desulfobaccaceae</taxon>
        <taxon>Desulfobacca</taxon>
    </lineage>
</organism>
<dbReference type="GO" id="GO:0032259">
    <property type="term" value="P:methylation"/>
    <property type="evidence" value="ECO:0007669"/>
    <property type="project" value="UniProtKB-KW"/>
</dbReference>
<dbReference type="Pfam" id="PF13649">
    <property type="entry name" value="Methyltransf_25"/>
    <property type="match status" value="1"/>
</dbReference>
<dbReference type="OrthoDB" id="9790700at2"/>
<dbReference type="AlphaFoldDB" id="F2NJ49"/>
<dbReference type="RefSeq" id="WP_013705120.1">
    <property type="nucleotide sequence ID" value="NC_015388.1"/>
</dbReference>
<keyword evidence="1 5" id="KW-0489">Methyltransferase</keyword>
<keyword evidence="6" id="KW-1185">Reference proteome</keyword>
<reference evidence="6" key="2">
    <citation type="submission" date="2011-03" db="EMBL/GenBank/DDBJ databases">
        <title>The complete genome of Desulfobacca acetoxidans DSM 11109.</title>
        <authorList>
            <consortium name="US DOE Joint Genome Institute (JGI-PGF)"/>
            <person name="Lucas S."/>
            <person name="Copeland A."/>
            <person name="Lapidus A."/>
            <person name="Bruce D."/>
            <person name="Goodwin L."/>
            <person name="Pitluck S."/>
            <person name="Peters L."/>
            <person name="Kyrpides N."/>
            <person name="Mavromatis K."/>
            <person name="Ivanova N."/>
            <person name="Ovchinnikova G."/>
            <person name="Teshima H."/>
            <person name="Detter J.C."/>
            <person name="Han C."/>
            <person name="Land M."/>
            <person name="Hauser L."/>
            <person name="Markowitz V."/>
            <person name="Cheng J.-F."/>
            <person name="Hugenholtz P."/>
            <person name="Woyke T."/>
            <person name="Wu D."/>
            <person name="Spring S."/>
            <person name="Schueler E."/>
            <person name="Brambilla E."/>
            <person name="Klenk H.-P."/>
            <person name="Eisen J.A."/>
        </authorList>
    </citation>
    <scope>NUCLEOTIDE SEQUENCE [LARGE SCALE GENOMIC DNA]</scope>
    <source>
        <strain evidence="6">ATCC 700848 / DSM 11109 / ASRB2</strain>
    </source>
</reference>
<dbReference type="Gene3D" id="3.40.50.150">
    <property type="entry name" value="Vaccinia Virus protein VP39"/>
    <property type="match status" value="1"/>
</dbReference>
<keyword evidence="3" id="KW-0949">S-adenosyl-L-methionine</keyword>
<gene>
    <name evidence="5" type="ordered locus">Desac_0110</name>
</gene>
<keyword evidence="2 5" id="KW-0808">Transferase</keyword>
<proteinExistence type="predicted"/>
<dbReference type="SUPFAM" id="SSF53335">
    <property type="entry name" value="S-adenosyl-L-methionine-dependent methyltransferases"/>
    <property type="match status" value="1"/>
</dbReference>
<name>F2NJ49_DESAR</name>
<dbReference type="InterPro" id="IPR029063">
    <property type="entry name" value="SAM-dependent_MTases_sf"/>
</dbReference>
<dbReference type="PANTHER" id="PTHR43464:SF19">
    <property type="entry name" value="UBIQUINONE BIOSYNTHESIS O-METHYLTRANSFERASE, MITOCHONDRIAL"/>
    <property type="match status" value="1"/>
</dbReference>
<dbReference type="eggNOG" id="COG2890">
    <property type="taxonomic scope" value="Bacteria"/>
</dbReference>
<dbReference type="GO" id="GO:0008168">
    <property type="term" value="F:methyltransferase activity"/>
    <property type="evidence" value="ECO:0007669"/>
    <property type="project" value="UniProtKB-KW"/>
</dbReference>
<evidence type="ECO:0000256" key="2">
    <source>
        <dbReference type="ARBA" id="ARBA00022679"/>
    </source>
</evidence>